<protein>
    <submittedName>
        <fullName evidence="2">Uncharacterized protein</fullName>
    </submittedName>
</protein>
<feature type="region of interest" description="Disordered" evidence="1">
    <location>
        <begin position="211"/>
        <end position="354"/>
    </location>
</feature>
<feature type="region of interest" description="Disordered" evidence="1">
    <location>
        <begin position="98"/>
        <end position="117"/>
    </location>
</feature>
<reference evidence="2" key="1">
    <citation type="submission" date="2022-08" db="EMBL/GenBank/DDBJ databases">
        <authorList>
            <consortium name="DOE Joint Genome Institute"/>
            <person name="Min B."/>
            <person name="Riley R."/>
            <person name="Sierra-Patev S."/>
            <person name="Naranjo-Ortiz M."/>
            <person name="Looney B."/>
            <person name="Konkel Z."/>
            <person name="Slot J.C."/>
            <person name="Sakamoto Y."/>
            <person name="Steenwyk J.L."/>
            <person name="Rokas A."/>
            <person name="Carro J."/>
            <person name="Camarero S."/>
            <person name="Ferreira P."/>
            <person name="Molpeceres G."/>
            <person name="Ruiz-Duenas F.J."/>
            <person name="Serrano A."/>
            <person name="Henrissat B."/>
            <person name="Drula E."/>
            <person name="Hughes K.W."/>
            <person name="Mata J.L."/>
            <person name="Ishikawa N.K."/>
            <person name="Vargas-Isla R."/>
            <person name="Ushijima S."/>
            <person name="Smith C.A."/>
            <person name="Ahrendt S."/>
            <person name="Andreopoulos W."/>
            <person name="He G."/>
            <person name="Labutti K."/>
            <person name="Lipzen A."/>
            <person name="Ng V."/>
            <person name="Sandor L."/>
            <person name="Barry K."/>
            <person name="Martinez A.T."/>
            <person name="Xiao Y."/>
            <person name="Gibbons J.G."/>
            <person name="Terashima K."/>
            <person name="Hibbett D.S."/>
            <person name="Grigoriev I.V."/>
        </authorList>
    </citation>
    <scope>NUCLEOTIDE SEQUENCE</scope>
    <source>
        <strain evidence="2">TFB10827</strain>
    </source>
</reference>
<evidence type="ECO:0000313" key="3">
    <source>
        <dbReference type="Proteomes" id="UP001163828"/>
    </source>
</evidence>
<evidence type="ECO:0000313" key="2">
    <source>
        <dbReference type="EMBL" id="KAJ4002071.1"/>
    </source>
</evidence>
<gene>
    <name evidence="2" type="ORF">F5050DRAFT_1802640</name>
</gene>
<comment type="caution">
    <text evidence="2">The sequence shown here is derived from an EMBL/GenBank/DDBJ whole genome shotgun (WGS) entry which is preliminary data.</text>
</comment>
<feature type="compositionally biased region" description="Polar residues" evidence="1">
    <location>
        <begin position="212"/>
        <end position="226"/>
    </location>
</feature>
<keyword evidence="3" id="KW-1185">Reference proteome</keyword>
<evidence type="ECO:0000256" key="1">
    <source>
        <dbReference type="SAM" id="MobiDB-lite"/>
    </source>
</evidence>
<dbReference type="EMBL" id="MU790504">
    <property type="protein sequence ID" value="KAJ4002071.1"/>
    <property type="molecule type" value="Genomic_DNA"/>
</dbReference>
<feature type="region of interest" description="Disordered" evidence="1">
    <location>
        <begin position="122"/>
        <end position="172"/>
    </location>
</feature>
<sequence>MGKNNFYVVTVGKDVGVFGKWLQVSQVRTGMNCEGYETKEEAMKAFDEAMANGFVKINGSFDRPYQSPRIYPPLDCPPYSCGPTSAVGPTSLPPTPTSVCKLPSPSISPSSHIPPSSPIRPTFPVQRSSKSPPSFPPSVFEHVSFGDIPGHAPNVTIRPRSPKKGKPETNLSRCQYCPKRNKKIQMTIEKDGCTYCGCNCAANNIKREQQKGHNTFPSMSERSSSAKGREPAHQQYEVNTISSESESDDDYDSSSSLVGQKAPITPRRVCTTMSVQSAHRSSTTRAKSVLRTLPPTADNISSSTSASRYGQKANKSPSRSKPNIAIDISDVESYPSDSDSDEDSSGPEDVTPLRTGLLLSPLTSPVFSNTALMDAAVNSIQLLRSTSSSPRTRNFACSSIVQNRADFSFGITPRVTMNHLVSRAGRSFLESSAGGDGDEGVALGLHQSHVPTTIYNEPADPRSPIPRNFIMAPGELNFPYFGRPSQNSGILGSPGKSTLFAN</sequence>
<feature type="compositionally biased region" description="Polar residues" evidence="1">
    <location>
        <begin position="271"/>
        <end position="286"/>
    </location>
</feature>
<feature type="compositionally biased region" description="Polar residues" evidence="1">
    <location>
        <begin position="298"/>
        <end position="321"/>
    </location>
</feature>
<proteinExistence type="predicted"/>
<accession>A0ABQ8QU66</accession>
<organism evidence="2 3">
    <name type="scientific">Lentinula boryana</name>
    <dbReference type="NCBI Taxonomy" id="40481"/>
    <lineage>
        <taxon>Eukaryota</taxon>
        <taxon>Fungi</taxon>
        <taxon>Dikarya</taxon>
        <taxon>Basidiomycota</taxon>
        <taxon>Agaricomycotina</taxon>
        <taxon>Agaricomycetes</taxon>
        <taxon>Agaricomycetidae</taxon>
        <taxon>Agaricales</taxon>
        <taxon>Marasmiineae</taxon>
        <taxon>Omphalotaceae</taxon>
        <taxon>Lentinula</taxon>
    </lineage>
</organism>
<feature type="compositionally biased region" description="Low complexity" evidence="1">
    <location>
        <begin position="103"/>
        <end position="114"/>
    </location>
</feature>
<name>A0ABQ8QU66_9AGAR</name>
<dbReference type="Proteomes" id="UP001163828">
    <property type="component" value="Unassembled WGS sequence"/>
</dbReference>